<reference evidence="2 3" key="1">
    <citation type="submission" date="2017-01" db="EMBL/GenBank/DDBJ databases">
        <title>Whole-Genome Shotgun Sequencing of Two beta-Proteobacterial Species in Search of the Bulgecin Biosynthetic Cluster.</title>
        <authorList>
            <person name="Horsman M.E."/>
            <person name="Marous D.R."/>
            <person name="Li R."/>
            <person name="Oliver R.A."/>
            <person name="Byun B."/>
            <person name="Emrich S.J."/>
            <person name="Boggess B."/>
            <person name="Townsend C.A."/>
            <person name="Mobashery S."/>
        </authorList>
    </citation>
    <scope>NUCLEOTIDE SEQUENCE [LARGE SCALE GENOMIC DNA]</scope>
    <source>
        <strain evidence="2 3">ATCC 31363</strain>
    </source>
</reference>
<keyword evidence="1" id="KW-0812">Transmembrane</keyword>
<keyword evidence="1" id="KW-0472">Membrane</keyword>
<proteinExistence type="predicted"/>
<accession>A0A2A4F0R4</accession>
<evidence type="ECO:0000313" key="3">
    <source>
        <dbReference type="Proteomes" id="UP000218022"/>
    </source>
</evidence>
<dbReference type="RefSeq" id="WP_133116890.1">
    <property type="nucleotide sequence ID" value="NZ_MTZV01000004.1"/>
</dbReference>
<evidence type="ECO:0000313" key="2">
    <source>
        <dbReference type="EMBL" id="PCE26238.1"/>
    </source>
</evidence>
<evidence type="ECO:0000256" key="1">
    <source>
        <dbReference type="SAM" id="Phobius"/>
    </source>
</evidence>
<comment type="caution">
    <text evidence="2">The sequence shown here is derived from an EMBL/GenBank/DDBJ whole genome shotgun (WGS) entry which is preliminary data.</text>
</comment>
<dbReference type="Proteomes" id="UP000218022">
    <property type="component" value="Unassembled WGS sequence"/>
</dbReference>
<dbReference type="EMBL" id="MTZV01000004">
    <property type="protein sequence ID" value="PCE26238.1"/>
    <property type="molecule type" value="Genomic_DNA"/>
</dbReference>
<gene>
    <name evidence="2" type="ORF">BWP39_17090</name>
</gene>
<organism evidence="2 3">
    <name type="scientific">Paraburkholderia acidicola</name>
    <dbReference type="NCBI Taxonomy" id="1912599"/>
    <lineage>
        <taxon>Bacteria</taxon>
        <taxon>Pseudomonadati</taxon>
        <taxon>Pseudomonadota</taxon>
        <taxon>Betaproteobacteria</taxon>
        <taxon>Burkholderiales</taxon>
        <taxon>Burkholderiaceae</taxon>
        <taxon>Paraburkholderia</taxon>
    </lineage>
</organism>
<keyword evidence="1" id="KW-1133">Transmembrane helix</keyword>
<dbReference type="AlphaFoldDB" id="A0A2A4F0R4"/>
<sequence length="102" mass="11225">MKKALAILVKVIVTLVGGWVLAGVISSQPYEMPWFLDDSIRFVLRVTGNDGLANPDDMEVIATLIVLVASVMIVGIVVWLGARYVVEPVLRRFKLRSRSNSA</sequence>
<feature type="transmembrane region" description="Helical" evidence="1">
    <location>
        <begin position="60"/>
        <end position="86"/>
    </location>
</feature>
<protein>
    <submittedName>
        <fullName evidence="2">Uncharacterized protein</fullName>
    </submittedName>
</protein>
<name>A0A2A4F0R4_9BURK</name>